<dbReference type="GO" id="GO:0030973">
    <property type="term" value="F:molybdate ion binding"/>
    <property type="evidence" value="ECO:0007669"/>
    <property type="project" value="InterPro"/>
</dbReference>
<evidence type="ECO:0000256" key="4">
    <source>
        <dbReference type="PIRSR" id="PIRSR004846-1"/>
    </source>
</evidence>
<dbReference type="InterPro" id="IPR050682">
    <property type="entry name" value="ModA/WtpA"/>
</dbReference>
<keyword evidence="3 5" id="KW-0732">Signal</keyword>
<dbReference type="GO" id="GO:0046872">
    <property type="term" value="F:metal ion binding"/>
    <property type="evidence" value="ECO:0007669"/>
    <property type="project" value="UniProtKB-KW"/>
</dbReference>
<dbReference type="PANTHER" id="PTHR30632">
    <property type="entry name" value="MOLYBDATE-BINDING PERIPLASMIC PROTEIN"/>
    <property type="match status" value="1"/>
</dbReference>
<feature type="chain" id="PRO_5014460489" evidence="5">
    <location>
        <begin position="19"/>
        <end position="248"/>
    </location>
</feature>
<reference evidence="6 7" key="1">
    <citation type="submission" date="2018-01" db="EMBL/GenBank/DDBJ databases">
        <authorList>
            <person name="Fu G.-Y."/>
        </authorList>
    </citation>
    <scope>NUCLEOTIDE SEQUENCE [LARGE SCALE GENOMIC DNA]</scope>
    <source>
        <strain evidence="6 7">SY39</strain>
    </source>
</reference>
<dbReference type="AlphaFoldDB" id="A0A2I6S2K0"/>
<feature type="binding site" evidence="4">
    <location>
        <position position="55"/>
    </location>
    <ligand>
        <name>molybdate</name>
        <dbReference type="ChEBI" id="CHEBI:36264"/>
    </ligand>
</feature>
<evidence type="ECO:0000256" key="5">
    <source>
        <dbReference type="SAM" id="SignalP"/>
    </source>
</evidence>
<dbReference type="RefSeq" id="WP_102245575.1">
    <property type="nucleotide sequence ID" value="NZ_CP025682.1"/>
</dbReference>
<proteinExistence type="inferred from homology"/>
<evidence type="ECO:0000313" key="6">
    <source>
        <dbReference type="EMBL" id="AUN93501.1"/>
    </source>
</evidence>
<dbReference type="KEGG" id="atw:C0099_00260"/>
<evidence type="ECO:0000256" key="2">
    <source>
        <dbReference type="ARBA" id="ARBA00022723"/>
    </source>
</evidence>
<feature type="binding site" evidence="4">
    <location>
        <position position="165"/>
    </location>
    <ligand>
        <name>molybdate</name>
        <dbReference type="ChEBI" id="CHEBI:36264"/>
    </ligand>
</feature>
<gene>
    <name evidence="6" type="primary">modA</name>
    <name evidence="6" type="ORF">C0099_00260</name>
</gene>
<organism evidence="6 7">
    <name type="scientific">Pseudazoarcus pumilus</name>
    <dbReference type="NCBI Taxonomy" id="2067960"/>
    <lineage>
        <taxon>Bacteria</taxon>
        <taxon>Pseudomonadati</taxon>
        <taxon>Pseudomonadota</taxon>
        <taxon>Betaproteobacteria</taxon>
        <taxon>Rhodocyclales</taxon>
        <taxon>Zoogloeaceae</taxon>
        <taxon>Pseudazoarcus</taxon>
    </lineage>
</organism>
<dbReference type="Pfam" id="PF13531">
    <property type="entry name" value="SBP_bac_11"/>
    <property type="match status" value="1"/>
</dbReference>
<dbReference type="NCBIfam" id="TIGR01256">
    <property type="entry name" value="modA"/>
    <property type="match status" value="1"/>
</dbReference>
<dbReference type="EMBL" id="CP025682">
    <property type="protein sequence ID" value="AUN93501.1"/>
    <property type="molecule type" value="Genomic_DNA"/>
</dbReference>
<keyword evidence="7" id="KW-1185">Reference proteome</keyword>
<evidence type="ECO:0000256" key="3">
    <source>
        <dbReference type="ARBA" id="ARBA00022729"/>
    </source>
</evidence>
<protein>
    <submittedName>
        <fullName evidence="6">Molybdate ABC transporter substrate-binding protein</fullName>
    </submittedName>
</protein>
<sequence length="248" mass="26059">MRLLLILALVLSAACAQAAQIRVAVAANFHGTLQQLAERFAAHSGHRLVISAGASGALATQIANGAPFDVFLSADGERPRWLEERGLAVTGTRFVYARGVLVLWSPRAGVVDADGAVLTAGSFRHLALADPRLAPYGAAAEQVLRARGVFESLDAARRLVRGQSIGQTWSQVASGAAELGFVALAQVRRDGVVPGSHWIVPRELHAPIEQAAVLLAGAAEPDAARDFLAWLRGDEARALIEAAGYGVH</sequence>
<dbReference type="PROSITE" id="PS51257">
    <property type="entry name" value="PROKAR_LIPOPROTEIN"/>
    <property type="match status" value="1"/>
</dbReference>
<dbReference type="InterPro" id="IPR044084">
    <property type="entry name" value="AvModA-like_subst-bd"/>
</dbReference>
<feature type="signal peptide" evidence="5">
    <location>
        <begin position="1"/>
        <end position="18"/>
    </location>
</feature>
<comment type="similarity">
    <text evidence="1">Belongs to the bacterial solute-binding protein ModA family.</text>
</comment>
<dbReference type="PIRSF" id="PIRSF004846">
    <property type="entry name" value="ModA"/>
    <property type="match status" value="1"/>
</dbReference>
<name>A0A2I6S2K0_9RHOO</name>
<dbReference type="Proteomes" id="UP000242205">
    <property type="component" value="Chromosome"/>
</dbReference>
<dbReference type="OrthoDB" id="9785015at2"/>
<dbReference type="SUPFAM" id="SSF53850">
    <property type="entry name" value="Periplasmic binding protein-like II"/>
    <property type="match status" value="1"/>
</dbReference>
<dbReference type="InterPro" id="IPR005950">
    <property type="entry name" value="ModA"/>
</dbReference>
<accession>A0A2I6S2K0</accession>
<keyword evidence="2 4" id="KW-0479">Metal-binding</keyword>
<evidence type="ECO:0000313" key="7">
    <source>
        <dbReference type="Proteomes" id="UP000242205"/>
    </source>
</evidence>
<keyword evidence="4" id="KW-0500">Molybdenum</keyword>
<dbReference type="PANTHER" id="PTHR30632:SF14">
    <property type="entry name" value="TUNGSTATE_MOLYBDATE_CHROMATE-BINDING PROTEIN MODA"/>
    <property type="match status" value="1"/>
</dbReference>
<dbReference type="GO" id="GO:0015689">
    <property type="term" value="P:molybdate ion transport"/>
    <property type="evidence" value="ECO:0007669"/>
    <property type="project" value="InterPro"/>
</dbReference>
<evidence type="ECO:0000256" key="1">
    <source>
        <dbReference type="ARBA" id="ARBA00009175"/>
    </source>
</evidence>
<dbReference type="Gene3D" id="3.40.190.10">
    <property type="entry name" value="Periplasmic binding protein-like II"/>
    <property type="match status" value="2"/>
</dbReference>
<dbReference type="CDD" id="cd13539">
    <property type="entry name" value="PBP2_AvModA"/>
    <property type="match status" value="1"/>
</dbReference>